<reference evidence="1 2" key="1">
    <citation type="journal article" date="2016" name="Appl. Environ. Microbiol.">
        <title>Lack of Overt Genome Reduction in the Bryostatin-Producing Bryozoan Symbiont "Candidatus Endobugula sertula".</title>
        <authorList>
            <person name="Miller I.J."/>
            <person name="Vanee N."/>
            <person name="Fong S.S."/>
            <person name="Lim-Fong G.E."/>
            <person name="Kwan J.C."/>
        </authorList>
    </citation>
    <scope>NUCLEOTIDE SEQUENCE [LARGE SCALE GENOMIC DNA]</scope>
    <source>
        <strain evidence="1">AB1-4</strain>
    </source>
</reference>
<evidence type="ECO:0000313" key="1">
    <source>
        <dbReference type="EMBL" id="ODS24380.1"/>
    </source>
</evidence>
<proteinExistence type="predicted"/>
<dbReference type="STRING" id="62101.AB835_03940"/>
<dbReference type="Proteomes" id="UP000242502">
    <property type="component" value="Unassembled WGS sequence"/>
</dbReference>
<comment type="caution">
    <text evidence="1">The sequence shown here is derived from an EMBL/GenBank/DDBJ whole genome shotgun (WGS) entry which is preliminary data.</text>
</comment>
<sequence length="66" mass="7300">MPQEIDFSGGERGKFYRANAQIQLPIHLESSVQNTLAALANAKGVDLSVFVNDLLKKDIELIQMGR</sequence>
<gene>
    <name evidence="1" type="ORF">AB835_03940</name>
</gene>
<dbReference type="AlphaFoldDB" id="A0A1D2QS88"/>
<evidence type="ECO:0000313" key="2">
    <source>
        <dbReference type="Proteomes" id="UP000242502"/>
    </source>
</evidence>
<accession>A0A1D2QS88</accession>
<evidence type="ECO:0008006" key="3">
    <source>
        <dbReference type="Google" id="ProtNLM"/>
    </source>
</evidence>
<dbReference type="EMBL" id="MDLC01000010">
    <property type="protein sequence ID" value="ODS24380.1"/>
    <property type="molecule type" value="Genomic_DNA"/>
</dbReference>
<name>A0A1D2QS88_9GAMM</name>
<protein>
    <recommendedName>
        <fullName evidence="3">Toxin-antitoxin system HicB family antitoxin</fullName>
    </recommendedName>
</protein>
<organism evidence="1 2">
    <name type="scientific">Candidatus Endobugula sertula</name>
    <name type="common">Bugula neritina bacterial symbiont</name>
    <dbReference type="NCBI Taxonomy" id="62101"/>
    <lineage>
        <taxon>Bacteria</taxon>
        <taxon>Pseudomonadati</taxon>
        <taxon>Pseudomonadota</taxon>
        <taxon>Gammaproteobacteria</taxon>
        <taxon>Cellvibrionales</taxon>
        <taxon>Cellvibrionaceae</taxon>
        <taxon>Candidatus Endobugula</taxon>
    </lineage>
</organism>